<dbReference type="PANTHER" id="PTHR47514">
    <property type="entry name" value="TRANSKETOLASE N-TERMINAL SECTION-RELATED"/>
    <property type="match status" value="1"/>
</dbReference>
<keyword evidence="3" id="KW-0786">Thiamine pyrophosphate</keyword>
<accession>A0A382VTM6</accession>
<comment type="cofactor">
    <cofactor evidence="1">
        <name>thiamine diphosphate</name>
        <dbReference type="ChEBI" id="CHEBI:58937"/>
    </cofactor>
</comment>
<reference evidence="5" key="1">
    <citation type="submission" date="2018-05" db="EMBL/GenBank/DDBJ databases">
        <authorList>
            <person name="Lanie J.A."/>
            <person name="Ng W.-L."/>
            <person name="Kazmierczak K.M."/>
            <person name="Andrzejewski T.M."/>
            <person name="Davidsen T.M."/>
            <person name="Wayne K.J."/>
            <person name="Tettelin H."/>
            <person name="Glass J.I."/>
            <person name="Rusch D."/>
            <person name="Podicherti R."/>
            <person name="Tsui H.-C.T."/>
            <person name="Winkler M.E."/>
        </authorList>
    </citation>
    <scope>NUCLEOTIDE SEQUENCE</scope>
</reference>
<evidence type="ECO:0000256" key="2">
    <source>
        <dbReference type="ARBA" id="ARBA00007131"/>
    </source>
</evidence>
<evidence type="ECO:0000256" key="3">
    <source>
        <dbReference type="ARBA" id="ARBA00023052"/>
    </source>
</evidence>
<dbReference type="Pfam" id="PF00456">
    <property type="entry name" value="Transketolase_N"/>
    <property type="match status" value="1"/>
</dbReference>
<gene>
    <name evidence="5" type="ORF">METZ01_LOCUS402800</name>
</gene>
<protein>
    <recommendedName>
        <fullName evidence="4">Transketolase N-terminal domain-containing protein</fullName>
    </recommendedName>
</protein>
<evidence type="ECO:0000259" key="4">
    <source>
        <dbReference type="Pfam" id="PF00456"/>
    </source>
</evidence>
<dbReference type="Gene3D" id="3.40.50.970">
    <property type="match status" value="1"/>
</dbReference>
<evidence type="ECO:0000313" key="5">
    <source>
        <dbReference type="EMBL" id="SVD49946.1"/>
    </source>
</evidence>
<dbReference type="InterPro" id="IPR029061">
    <property type="entry name" value="THDP-binding"/>
</dbReference>
<dbReference type="AlphaFoldDB" id="A0A382VTM6"/>
<feature type="domain" description="Transketolase N-terminal" evidence="4">
    <location>
        <begin position="22"/>
        <end position="203"/>
    </location>
</feature>
<feature type="non-terminal residue" evidence="5">
    <location>
        <position position="205"/>
    </location>
</feature>
<dbReference type="PANTHER" id="PTHR47514:SF1">
    <property type="entry name" value="TRANSKETOLASE N-TERMINAL SECTION-RELATED"/>
    <property type="match status" value="1"/>
</dbReference>
<organism evidence="5">
    <name type="scientific">marine metagenome</name>
    <dbReference type="NCBI Taxonomy" id="408172"/>
    <lineage>
        <taxon>unclassified sequences</taxon>
        <taxon>metagenomes</taxon>
        <taxon>ecological metagenomes</taxon>
    </lineage>
</organism>
<sequence length="205" mass="22423">MLPVTPEQFVRARRRLLKMHRESDVGHLGGALSCLDALLIIFHEVLRPNDEFILSKGHAISALYTTLWSLGELHDEDLKTFVQDGTLLAGHPPIGALERIRFATGSLGHGFSIAAGAALACRLMNQDSRVYCMTSDGEWQEGSTWEALIFSCHHQLANLTVLVDENHLQAFGLTSEVASMDPLAHRLSGFDADVTVVDGHDPDGI</sequence>
<evidence type="ECO:0000256" key="1">
    <source>
        <dbReference type="ARBA" id="ARBA00001964"/>
    </source>
</evidence>
<dbReference type="InterPro" id="IPR005474">
    <property type="entry name" value="Transketolase_N"/>
</dbReference>
<comment type="similarity">
    <text evidence="2">Belongs to the transketolase family.</text>
</comment>
<name>A0A382VTM6_9ZZZZ</name>
<dbReference type="EMBL" id="UINC01154578">
    <property type="protein sequence ID" value="SVD49946.1"/>
    <property type="molecule type" value="Genomic_DNA"/>
</dbReference>
<proteinExistence type="inferred from homology"/>
<dbReference type="SUPFAM" id="SSF52518">
    <property type="entry name" value="Thiamin diphosphate-binding fold (THDP-binding)"/>
    <property type="match status" value="1"/>
</dbReference>